<proteinExistence type="predicted"/>
<dbReference type="PANTHER" id="PTHR30055">
    <property type="entry name" value="HTH-TYPE TRANSCRIPTIONAL REGULATOR RUTR"/>
    <property type="match status" value="1"/>
</dbReference>
<dbReference type="PROSITE" id="PS50977">
    <property type="entry name" value="HTH_TETR_2"/>
    <property type="match status" value="1"/>
</dbReference>
<protein>
    <submittedName>
        <fullName evidence="6">TetR family transcriptional regulator</fullName>
    </submittedName>
</protein>
<dbReference type="SUPFAM" id="SSF46689">
    <property type="entry name" value="Homeodomain-like"/>
    <property type="match status" value="1"/>
</dbReference>
<evidence type="ECO:0000313" key="7">
    <source>
        <dbReference type="Proteomes" id="UP000320209"/>
    </source>
</evidence>
<reference evidence="6 7" key="1">
    <citation type="submission" date="2019-06" db="EMBL/GenBank/DDBJ databases">
        <title>Sequencing the genomes of 1000 actinobacteria strains.</title>
        <authorList>
            <person name="Klenk H.-P."/>
        </authorList>
    </citation>
    <scope>NUCLEOTIDE SEQUENCE [LARGE SCALE GENOMIC DNA]</scope>
    <source>
        <strain evidence="6 7">DSM 25218</strain>
    </source>
</reference>
<evidence type="ECO:0000256" key="3">
    <source>
        <dbReference type="ARBA" id="ARBA00023163"/>
    </source>
</evidence>
<dbReference type="Gene3D" id="1.10.357.10">
    <property type="entry name" value="Tetracycline Repressor, domain 2"/>
    <property type="match status" value="1"/>
</dbReference>
<sequence length="198" mass="21904">MAGRNLRERILDAATQVLREGGPRPRLITNIAERAQVSRPTLYRHFPERSDLYDSLIRVELTRVVDEVVSRARDTSSPREEYIDVVVLLVREARGHPALQAVLARHPEIMATYLPRILPIVLEIAEPRLGPIIDAGVAQGRWAPLDKRVAITWTTRLITSLIVMPSQEDSTDAGLRAEVAALVEVAGAITGDQTPPGE</sequence>
<dbReference type="Proteomes" id="UP000320209">
    <property type="component" value="Unassembled WGS sequence"/>
</dbReference>
<accession>A0A543A141</accession>
<dbReference type="PANTHER" id="PTHR30055:SF234">
    <property type="entry name" value="HTH-TYPE TRANSCRIPTIONAL REGULATOR BETI"/>
    <property type="match status" value="1"/>
</dbReference>
<dbReference type="GO" id="GO:0003700">
    <property type="term" value="F:DNA-binding transcription factor activity"/>
    <property type="evidence" value="ECO:0007669"/>
    <property type="project" value="TreeGrafter"/>
</dbReference>
<dbReference type="EMBL" id="VFOV01000001">
    <property type="protein sequence ID" value="TQL66284.1"/>
    <property type="molecule type" value="Genomic_DNA"/>
</dbReference>
<name>A0A543A141_9ACTN</name>
<gene>
    <name evidence="6" type="ORF">FB381_0134</name>
</gene>
<evidence type="ECO:0000256" key="1">
    <source>
        <dbReference type="ARBA" id="ARBA00023015"/>
    </source>
</evidence>
<organism evidence="6 7">
    <name type="scientific">Nocardioides albertanoniae</name>
    <dbReference type="NCBI Taxonomy" id="1175486"/>
    <lineage>
        <taxon>Bacteria</taxon>
        <taxon>Bacillati</taxon>
        <taxon>Actinomycetota</taxon>
        <taxon>Actinomycetes</taxon>
        <taxon>Propionibacteriales</taxon>
        <taxon>Nocardioidaceae</taxon>
        <taxon>Nocardioides</taxon>
    </lineage>
</organism>
<evidence type="ECO:0000313" key="6">
    <source>
        <dbReference type="EMBL" id="TQL66284.1"/>
    </source>
</evidence>
<dbReference type="InterPro" id="IPR009057">
    <property type="entry name" value="Homeodomain-like_sf"/>
</dbReference>
<dbReference type="GO" id="GO:0000976">
    <property type="term" value="F:transcription cis-regulatory region binding"/>
    <property type="evidence" value="ECO:0007669"/>
    <property type="project" value="TreeGrafter"/>
</dbReference>
<keyword evidence="7" id="KW-1185">Reference proteome</keyword>
<dbReference type="PRINTS" id="PR00455">
    <property type="entry name" value="HTHTETR"/>
</dbReference>
<dbReference type="InterPro" id="IPR050109">
    <property type="entry name" value="HTH-type_TetR-like_transc_reg"/>
</dbReference>
<dbReference type="OrthoDB" id="4537420at2"/>
<dbReference type="AlphaFoldDB" id="A0A543A141"/>
<feature type="DNA-binding region" description="H-T-H motif" evidence="4">
    <location>
        <begin position="27"/>
        <end position="46"/>
    </location>
</feature>
<keyword evidence="1" id="KW-0805">Transcription regulation</keyword>
<dbReference type="Pfam" id="PF00440">
    <property type="entry name" value="TetR_N"/>
    <property type="match status" value="1"/>
</dbReference>
<evidence type="ECO:0000259" key="5">
    <source>
        <dbReference type="PROSITE" id="PS50977"/>
    </source>
</evidence>
<keyword evidence="2 4" id="KW-0238">DNA-binding</keyword>
<dbReference type="InterPro" id="IPR001647">
    <property type="entry name" value="HTH_TetR"/>
</dbReference>
<keyword evidence="3" id="KW-0804">Transcription</keyword>
<evidence type="ECO:0000256" key="2">
    <source>
        <dbReference type="ARBA" id="ARBA00023125"/>
    </source>
</evidence>
<feature type="domain" description="HTH tetR-type" evidence="5">
    <location>
        <begin position="4"/>
        <end position="64"/>
    </location>
</feature>
<evidence type="ECO:0000256" key="4">
    <source>
        <dbReference type="PROSITE-ProRule" id="PRU00335"/>
    </source>
</evidence>
<dbReference type="RefSeq" id="WP_141778506.1">
    <property type="nucleotide sequence ID" value="NZ_VFOV01000001.1"/>
</dbReference>
<comment type="caution">
    <text evidence="6">The sequence shown here is derived from an EMBL/GenBank/DDBJ whole genome shotgun (WGS) entry which is preliminary data.</text>
</comment>